<dbReference type="EMBL" id="CP046640">
    <property type="protein sequence ID" value="QTL96683.1"/>
    <property type="molecule type" value="Genomic_DNA"/>
</dbReference>
<dbReference type="KEGG" id="ifn:GM661_01185"/>
<evidence type="ECO:0000313" key="2">
    <source>
        <dbReference type="Proteomes" id="UP000665020"/>
    </source>
</evidence>
<gene>
    <name evidence="1" type="ORF">GM661_01185</name>
</gene>
<dbReference type="AlphaFoldDB" id="A0A8A7K4N7"/>
<proteinExistence type="predicted"/>
<sequence>MNGLNAVLLGLHKLIFYRDKENGQVFNEIPAVMENIAVVSQETAGNAEEVTVFSEEQIELN</sequence>
<dbReference type="Proteomes" id="UP000665020">
    <property type="component" value="Chromosome"/>
</dbReference>
<accession>A0A8A7K4N7</accession>
<name>A0A8A7K4N7_9FIRM</name>
<reference evidence="1" key="1">
    <citation type="submission" date="2019-12" db="EMBL/GenBank/DDBJ databases">
        <authorList>
            <person name="zhang j."/>
            <person name="sun C.M."/>
        </authorList>
    </citation>
    <scope>NUCLEOTIDE SEQUENCE</scope>
    <source>
        <strain evidence="1">NS-1</strain>
    </source>
</reference>
<evidence type="ECO:0000313" key="1">
    <source>
        <dbReference type="EMBL" id="QTL96683.1"/>
    </source>
</evidence>
<keyword evidence="2" id="KW-1185">Reference proteome</keyword>
<dbReference type="RefSeq" id="WP_230868396.1">
    <property type="nucleotide sequence ID" value="NZ_CP046640.1"/>
</dbReference>
<organism evidence="1 2">
    <name type="scientific">Iocasia fonsfrigidae</name>
    <dbReference type="NCBI Taxonomy" id="2682810"/>
    <lineage>
        <taxon>Bacteria</taxon>
        <taxon>Bacillati</taxon>
        <taxon>Bacillota</taxon>
        <taxon>Clostridia</taxon>
        <taxon>Halanaerobiales</taxon>
        <taxon>Halanaerobiaceae</taxon>
        <taxon>Iocasia</taxon>
    </lineage>
</organism>
<protein>
    <submittedName>
        <fullName evidence="1">Uncharacterized protein</fullName>
    </submittedName>
</protein>